<keyword evidence="3" id="KW-1185">Reference proteome</keyword>
<dbReference type="Pfam" id="PF00627">
    <property type="entry name" value="UBA"/>
    <property type="match status" value="1"/>
</dbReference>
<dbReference type="PROSITE" id="PS50030">
    <property type="entry name" value="UBA"/>
    <property type="match status" value="1"/>
</dbReference>
<feature type="domain" description="UBA" evidence="1">
    <location>
        <begin position="21"/>
        <end position="63"/>
    </location>
</feature>
<name>V4C3W6_LOTGI</name>
<dbReference type="Gene3D" id="1.10.8.10">
    <property type="entry name" value="DNA helicase RuvA subunit, C-terminal domain"/>
    <property type="match status" value="1"/>
</dbReference>
<evidence type="ECO:0000313" key="3">
    <source>
        <dbReference type="Proteomes" id="UP000030746"/>
    </source>
</evidence>
<accession>V4C3W6</accession>
<dbReference type="InterPro" id="IPR009060">
    <property type="entry name" value="UBA-like_sf"/>
</dbReference>
<dbReference type="AlphaFoldDB" id="V4C3W6"/>
<dbReference type="CTD" id="20243879"/>
<dbReference type="HOGENOM" id="CLU_1772742_0_0_1"/>
<dbReference type="PANTHER" id="PTHR16166:SF141">
    <property type="entry name" value="INTERMEMBRANE LIPID TRANSFER PROTEIN VPS13D"/>
    <property type="match status" value="1"/>
</dbReference>
<sequence>MNSLPQQALQAKQSSSCTKIDVHSSNSDVQHLMSIGFDKNDCFYALQYCHGNVDEAAMWLTKHAKIISKKEKNSDFALTGVEIKATSVYFCLIDDCGADVPLAEISINGIDISQNQEPNIEGKAKLHIIGSYYNRNLSGWEPFLEPWP</sequence>
<dbReference type="PANTHER" id="PTHR16166">
    <property type="entry name" value="VACUOLAR PROTEIN SORTING-ASSOCIATED PROTEIN VPS13"/>
    <property type="match status" value="1"/>
</dbReference>
<gene>
    <name evidence="2" type="ORF">LOTGIDRAFT_176619</name>
</gene>
<organism evidence="2 3">
    <name type="scientific">Lottia gigantea</name>
    <name type="common">Giant owl limpet</name>
    <dbReference type="NCBI Taxonomy" id="225164"/>
    <lineage>
        <taxon>Eukaryota</taxon>
        <taxon>Metazoa</taxon>
        <taxon>Spiralia</taxon>
        <taxon>Lophotrochozoa</taxon>
        <taxon>Mollusca</taxon>
        <taxon>Gastropoda</taxon>
        <taxon>Patellogastropoda</taxon>
        <taxon>Lottioidea</taxon>
        <taxon>Lottiidae</taxon>
        <taxon>Lottia</taxon>
    </lineage>
</organism>
<feature type="non-terminal residue" evidence="2">
    <location>
        <position position="148"/>
    </location>
</feature>
<reference evidence="2 3" key="1">
    <citation type="journal article" date="2013" name="Nature">
        <title>Insights into bilaterian evolution from three spiralian genomes.</title>
        <authorList>
            <person name="Simakov O."/>
            <person name="Marletaz F."/>
            <person name="Cho S.J."/>
            <person name="Edsinger-Gonzales E."/>
            <person name="Havlak P."/>
            <person name="Hellsten U."/>
            <person name="Kuo D.H."/>
            <person name="Larsson T."/>
            <person name="Lv J."/>
            <person name="Arendt D."/>
            <person name="Savage R."/>
            <person name="Osoegawa K."/>
            <person name="de Jong P."/>
            <person name="Grimwood J."/>
            <person name="Chapman J.A."/>
            <person name="Shapiro H."/>
            <person name="Aerts A."/>
            <person name="Otillar R.P."/>
            <person name="Terry A.Y."/>
            <person name="Boore J.L."/>
            <person name="Grigoriev I.V."/>
            <person name="Lindberg D.R."/>
            <person name="Seaver E.C."/>
            <person name="Weisblat D.A."/>
            <person name="Putnam N.H."/>
            <person name="Rokhsar D.S."/>
        </authorList>
    </citation>
    <scope>NUCLEOTIDE SEQUENCE [LARGE SCALE GENOMIC DNA]</scope>
</reference>
<dbReference type="EMBL" id="KB201515">
    <property type="protein sequence ID" value="ESO96244.1"/>
    <property type="molecule type" value="Genomic_DNA"/>
</dbReference>
<dbReference type="InterPro" id="IPR015940">
    <property type="entry name" value="UBA"/>
</dbReference>
<dbReference type="OrthoDB" id="272810at2759"/>
<dbReference type="InterPro" id="IPR041969">
    <property type="entry name" value="VP13D_UBA"/>
</dbReference>
<evidence type="ECO:0000313" key="2">
    <source>
        <dbReference type="EMBL" id="ESO96244.1"/>
    </source>
</evidence>
<evidence type="ECO:0000259" key="1">
    <source>
        <dbReference type="PROSITE" id="PS50030"/>
    </source>
</evidence>
<dbReference type="GeneID" id="20243879"/>
<dbReference type="GO" id="GO:0045053">
    <property type="term" value="P:protein retention in Golgi apparatus"/>
    <property type="evidence" value="ECO:0007669"/>
    <property type="project" value="TreeGrafter"/>
</dbReference>
<dbReference type="Proteomes" id="UP000030746">
    <property type="component" value="Unassembled WGS sequence"/>
</dbReference>
<dbReference type="GO" id="GO:0007005">
    <property type="term" value="P:mitochondrion organization"/>
    <property type="evidence" value="ECO:0007669"/>
    <property type="project" value="TreeGrafter"/>
</dbReference>
<dbReference type="SMART" id="SM00165">
    <property type="entry name" value="UBA"/>
    <property type="match status" value="1"/>
</dbReference>
<proteinExistence type="predicted"/>
<protein>
    <recommendedName>
        <fullName evidence="1">UBA domain-containing protein</fullName>
    </recommendedName>
</protein>
<dbReference type="CDD" id="cd14306">
    <property type="entry name" value="UBA_VP13D"/>
    <property type="match status" value="1"/>
</dbReference>
<dbReference type="GO" id="GO:0006623">
    <property type="term" value="P:protein targeting to vacuole"/>
    <property type="evidence" value="ECO:0007669"/>
    <property type="project" value="TreeGrafter"/>
</dbReference>
<dbReference type="InterPro" id="IPR026847">
    <property type="entry name" value="VPS13"/>
</dbReference>
<dbReference type="STRING" id="225164.V4C3W6"/>
<dbReference type="KEGG" id="lgi:LOTGIDRAFT_176619"/>
<dbReference type="RefSeq" id="XP_009053069.1">
    <property type="nucleotide sequence ID" value="XM_009054821.1"/>
</dbReference>
<dbReference type="SUPFAM" id="SSF46934">
    <property type="entry name" value="UBA-like"/>
    <property type="match status" value="1"/>
</dbReference>